<evidence type="ECO:0000313" key="3">
    <source>
        <dbReference type="EMBL" id="KAA9325398.1"/>
    </source>
</evidence>
<keyword evidence="1" id="KW-0732">Signal</keyword>
<feature type="domain" description="DUF6799" evidence="2">
    <location>
        <begin position="37"/>
        <end position="97"/>
    </location>
</feature>
<feature type="signal peptide" evidence="1">
    <location>
        <begin position="1"/>
        <end position="22"/>
    </location>
</feature>
<feature type="chain" id="PRO_5024826110" description="DUF6799 domain-containing protein" evidence="1">
    <location>
        <begin position="23"/>
        <end position="155"/>
    </location>
</feature>
<accession>A0A5N1IJ09</accession>
<organism evidence="3 4">
    <name type="scientific">Adhaeribacter soli</name>
    <dbReference type="NCBI Taxonomy" id="2607655"/>
    <lineage>
        <taxon>Bacteria</taxon>
        <taxon>Pseudomonadati</taxon>
        <taxon>Bacteroidota</taxon>
        <taxon>Cytophagia</taxon>
        <taxon>Cytophagales</taxon>
        <taxon>Hymenobacteraceae</taxon>
        <taxon>Adhaeribacter</taxon>
    </lineage>
</organism>
<dbReference type="Proteomes" id="UP000326570">
    <property type="component" value="Unassembled WGS sequence"/>
</dbReference>
<proteinExistence type="predicted"/>
<keyword evidence="4" id="KW-1185">Reference proteome</keyword>
<dbReference type="RefSeq" id="WP_150905495.1">
    <property type="nucleotide sequence ID" value="NZ_VTWT01000012.1"/>
</dbReference>
<name>A0A5N1IJ09_9BACT</name>
<evidence type="ECO:0000259" key="2">
    <source>
        <dbReference type="Pfam" id="PF20606"/>
    </source>
</evidence>
<dbReference type="Pfam" id="PF20606">
    <property type="entry name" value="DUF6799"/>
    <property type="match status" value="1"/>
</dbReference>
<gene>
    <name evidence="3" type="ORF">F0P94_17580</name>
</gene>
<evidence type="ECO:0000256" key="1">
    <source>
        <dbReference type="SAM" id="SignalP"/>
    </source>
</evidence>
<evidence type="ECO:0000313" key="4">
    <source>
        <dbReference type="Proteomes" id="UP000326570"/>
    </source>
</evidence>
<dbReference type="AlphaFoldDB" id="A0A5N1IJ09"/>
<dbReference type="InterPro" id="IPR046478">
    <property type="entry name" value="DUF6799"/>
</dbReference>
<protein>
    <recommendedName>
        <fullName evidence="2">DUF6799 domain-containing protein</fullName>
    </recommendedName>
</protein>
<dbReference type="EMBL" id="VTWT01000012">
    <property type="protein sequence ID" value="KAA9325398.1"/>
    <property type="molecule type" value="Genomic_DNA"/>
</dbReference>
<reference evidence="3 4" key="1">
    <citation type="submission" date="2019-09" db="EMBL/GenBank/DDBJ databases">
        <title>Genome sequence of Adhaeribacter sp. M2.</title>
        <authorList>
            <person name="Srinivasan S."/>
        </authorList>
    </citation>
    <scope>NUCLEOTIDE SEQUENCE [LARGE SCALE GENOMIC DNA]</scope>
    <source>
        <strain evidence="3 4">M2</strain>
    </source>
</reference>
<comment type="caution">
    <text evidence="3">The sequence shown here is derived from an EMBL/GenBank/DDBJ whole genome shotgun (WGS) entry which is preliminary data.</text>
</comment>
<sequence length="155" mass="17337">MQTAFKLFLCWALALFVFQASAQATMPRKGAPKHAMRDGAAKKFGKMVEIRKGKESPLTRTYTAENGTKVMTNGTVVFPDGRKEKLAEGYAINKQGNKVILEDDMIAPKEIREQKQRVTGDSERTITVTEKTRVIINDSTGRKAVRDTIRTTETK</sequence>